<evidence type="ECO:0000313" key="2">
    <source>
        <dbReference type="EMBL" id="MBO1516661.1"/>
    </source>
</evidence>
<gene>
    <name evidence="2" type="ORF">J3491_04835</name>
</gene>
<dbReference type="InterPro" id="IPR007577">
    <property type="entry name" value="GlycoTrfase_DXD_sugar-bd_CS"/>
</dbReference>
<dbReference type="AlphaFoldDB" id="A0AAW4ISK7"/>
<dbReference type="PANTHER" id="PTHR32385:SF15">
    <property type="entry name" value="INOSITOL PHOSPHOCERAMIDE MANNOSYLTRANSFERASE 1"/>
    <property type="match status" value="1"/>
</dbReference>
<reference evidence="2 3" key="1">
    <citation type="submission" date="2021-03" db="EMBL/GenBank/DDBJ databases">
        <authorList>
            <person name="Shang D.-D."/>
            <person name="Du Z.-J."/>
            <person name="Chen G.-J."/>
        </authorList>
    </citation>
    <scope>NUCLEOTIDE SEQUENCE [LARGE SCALE GENOMIC DNA]</scope>
    <source>
        <strain evidence="2 3">F2608</strain>
    </source>
</reference>
<dbReference type="SUPFAM" id="SSF53448">
    <property type="entry name" value="Nucleotide-diphospho-sugar transferases"/>
    <property type="match status" value="1"/>
</dbReference>
<dbReference type="GO" id="GO:0000030">
    <property type="term" value="F:mannosyltransferase activity"/>
    <property type="evidence" value="ECO:0007669"/>
    <property type="project" value="TreeGrafter"/>
</dbReference>
<dbReference type="Pfam" id="PF04488">
    <property type="entry name" value="Gly_transf_sug"/>
    <property type="match status" value="1"/>
</dbReference>
<name>A0AAW4ISK7_9GAMM</name>
<dbReference type="InterPro" id="IPR029044">
    <property type="entry name" value="Nucleotide-diphossugar_trans"/>
</dbReference>
<evidence type="ECO:0000256" key="1">
    <source>
        <dbReference type="ARBA" id="ARBA00022679"/>
    </source>
</evidence>
<dbReference type="InterPro" id="IPR051706">
    <property type="entry name" value="Glycosyltransferase_domain"/>
</dbReference>
<dbReference type="GO" id="GO:0016020">
    <property type="term" value="C:membrane"/>
    <property type="evidence" value="ECO:0007669"/>
    <property type="project" value="GOC"/>
</dbReference>
<keyword evidence="3" id="KW-1185">Reference proteome</keyword>
<evidence type="ECO:0008006" key="4">
    <source>
        <dbReference type="Google" id="ProtNLM"/>
    </source>
</evidence>
<dbReference type="PANTHER" id="PTHR32385">
    <property type="entry name" value="MANNOSYL PHOSPHORYLINOSITOL CERAMIDE SYNTHASE"/>
    <property type="match status" value="1"/>
</dbReference>
<dbReference type="EMBL" id="JAGBKN010000007">
    <property type="protein sequence ID" value="MBO1516661.1"/>
    <property type="molecule type" value="Genomic_DNA"/>
</dbReference>
<protein>
    <recommendedName>
        <fullName evidence="4">Glycosyl transferase</fullName>
    </recommendedName>
</protein>
<dbReference type="Gene3D" id="3.90.550.20">
    <property type="match status" value="1"/>
</dbReference>
<dbReference type="Proteomes" id="UP000664161">
    <property type="component" value="Unassembled WGS sequence"/>
</dbReference>
<organism evidence="2 3">
    <name type="scientific">Psychrobacter halodurans</name>
    <dbReference type="NCBI Taxonomy" id="2818439"/>
    <lineage>
        <taxon>Bacteria</taxon>
        <taxon>Pseudomonadati</taxon>
        <taxon>Pseudomonadota</taxon>
        <taxon>Gammaproteobacteria</taxon>
        <taxon>Moraxellales</taxon>
        <taxon>Moraxellaceae</taxon>
        <taxon>Psychrobacter</taxon>
    </lineage>
</organism>
<accession>A0AAW4ISK7</accession>
<sequence length="248" mass="28418">MHINRVIHYCWFGKTPKPDSVLAYIANWREMLPTYQIIEWNEDNFDIDCCQYVKEAYAAKKYAFVSDYARLLALYQHGGVYLDTDVEVCKNLDPLLARGVLTFGFEEGHYAATSTMIAPKASTFIADFIDSYHARHFIDSNGKLDTTTNVQVLTALLEAIGLAKNGVEQVLHYQDEEIVVLPQRFLSPFDYLNHQDKSSDHTYTIHHFSNSWASVSSLRKNKIKKLIGSRGVRVLRKILSTRFNTNNV</sequence>
<keyword evidence="1" id="KW-0808">Transferase</keyword>
<evidence type="ECO:0000313" key="3">
    <source>
        <dbReference type="Proteomes" id="UP000664161"/>
    </source>
</evidence>
<dbReference type="RefSeq" id="WP_207969363.1">
    <property type="nucleotide sequence ID" value="NZ_JAGBKN010000007.1"/>
</dbReference>
<comment type="caution">
    <text evidence="2">The sequence shown here is derived from an EMBL/GenBank/DDBJ whole genome shotgun (WGS) entry which is preliminary data.</text>
</comment>
<proteinExistence type="predicted"/>
<dbReference type="GO" id="GO:0051999">
    <property type="term" value="P:mannosyl-inositol phosphorylceramide biosynthetic process"/>
    <property type="evidence" value="ECO:0007669"/>
    <property type="project" value="TreeGrafter"/>
</dbReference>